<protein>
    <recommendedName>
        <fullName evidence="4">Large ribosomal subunit protein uL23m</fullName>
    </recommendedName>
</protein>
<keyword evidence="2" id="KW-0689">Ribosomal protein</keyword>
<feature type="region of interest" description="Disordered" evidence="5">
    <location>
        <begin position="127"/>
        <end position="155"/>
    </location>
</feature>
<organism evidence="6 7">
    <name type="scientific">Plectosphaerella cucumerina</name>
    <dbReference type="NCBI Taxonomy" id="40658"/>
    <lineage>
        <taxon>Eukaryota</taxon>
        <taxon>Fungi</taxon>
        <taxon>Dikarya</taxon>
        <taxon>Ascomycota</taxon>
        <taxon>Pezizomycotina</taxon>
        <taxon>Sordariomycetes</taxon>
        <taxon>Hypocreomycetidae</taxon>
        <taxon>Glomerellales</taxon>
        <taxon>Plectosphaerellaceae</taxon>
        <taxon>Plectosphaerella</taxon>
    </lineage>
</organism>
<evidence type="ECO:0000256" key="1">
    <source>
        <dbReference type="ARBA" id="ARBA00006700"/>
    </source>
</evidence>
<dbReference type="Gene3D" id="3.30.70.330">
    <property type="match status" value="1"/>
</dbReference>
<evidence type="ECO:0000256" key="3">
    <source>
        <dbReference type="ARBA" id="ARBA00023274"/>
    </source>
</evidence>
<dbReference type="PANTHER" id="PTHR12059:SF5">
    <property type="entry name" value="LARGE RIBOSOMAL SUBUNIT PROTEIN UL23M"/>
    <property type="match status" value="1"/>
</dbReference>
<dbReference type="InterPro" id="IPR012678">
    <property type="entry name" value="Ribosomal_uL23/eL15/eS24_sf"/>
</dbReference>
<evidence type="ECO:0000256" key="4">
    <source>
        <dbReference type="ARBA" id="ARBA00039977"/>
    </source>
</evidence>
<dbReference type="GO" id="GO:0005762">
    <property type="term" value="C:mitochondrial large ribosomal subunit"/>
    <property type="evidence" value="ECO:0007669"/>
    <property type="project" value="TreeGrafter"/>
</dbReference>
<proteinExistence type="inferred from homology"/>
<dbReference type="SUPFAM" id="SSF54189">
    <property type="entry name" value="Ribosomal proteins S24e, L23 and L15e"/>
    <property type="match status" value="1"/>
</dbReference>
<evidence type="ECO:0000313" key="7">
    <source>
        <dbReference type="Proteomes" id="UP000813385"/>
    </source>
</evidence>
<comment type="similarity">
    <text evidence="1">Belongs to the universal ribosomal protein uL23 family.</text>
</comment>
<dbReference type="InterPro" id="IPR012677">
    <property type="entry name" value="Nucleotide-bd_a/b_plait_sf"/>
</dbReference>
<dbReference type="GO" id="GO:0003735">
    <property type="term" value="F:structural constituent of ribosome"/>
    <property type="evidence" value="ECO:0007669"/>
    <property type="project" value="InterPro"/>
</dbReference>
<reference evidence="6" key="1">
    <citation type="journal article" date="2021" name="Nat. Commun.">
        <title>Genetic determinants of endophytism in the Arabidopsis root mycobiome.</title>
        <authorList>
            <person name="Mesny F."/>
            <person name="Miyauchi S."/>
            <person name="Thiergart T."/>
            <person name="Pickel B."/>
            <person name="Atanasova L."/>
            <person name="Karlsson M."/>
            <person name="Huettel B."/>
            <person name="Barry K.W."/>
            <person name="Haridas S."/>
            <person name="Chen C."/>
            <person name="Bauer D."/>
            <person name="Andreopoulos W."/>
            <person name="Pangilinan J."/>
            <person name="LaButti K."/>
            <person name="Riley R."/>
            <person name="Lipzen A."/>
            <person name="Clum A."/>
            <person name="Drula E."/>
            <person name="Henrissat B."/>
            <person name="Kohler A."/>
            <person name="Grigoriev I.V."/>
            <person name="Martin F.M."/>
            <person name="Hacquard S."/>
        </authorList>
    </citation>
    <scope>NUCLEOTIDE SEQUENCE</scope>
    <source>
        <strain evidence="6">MPI-CAGE-AT-0016</strain>
    </source>
</reference>
<gene>
    <name evidence="6" type="ORF">B0T11DRAFT_331701</name>
</gene>
<keyword evidence="3" id="KW-0687">Ribonucleoprotein</keyword>
<dbReference type="OrthoDB" id="275582at2759"/>
<dbReference type="GO" id="GO:0032543">
    <property type="term" value="P:mitochondrial translation"/>
    <property type="evidence" value="ECO:0007669"/>
    <property type="project" value="TreeGrafter"/>
</dbReference>
<dbReference type="InterPro" id="IPR013025">
    <property type="entry name" value="Ribosomal_uL23-like"/>
</dbReference>
<accession>A0A8K0T8B6</accession>
<feature type="compositionally biased region" description="Basic and acidic residues" evidence="5">
    <location>
        <begin position="131"/>
        <end position="155"/>
    </location>
</feature>
<dbReference type="EMBL" id="JAGPXD010000005">
    <property type="protein sequence ID" value="KAH7353788.1"/>
    <property type="molecule type" value="Genomic_DNA"/>
</dbReference>
<name>A0A8K0T8B6_9PEZI</name>
<evidence type="ECO:0000256" key="2">
    <source>
        <dbReference type="ARBA" id="ARBA00022980"/>
    </source>
</evidence>
<sequence>MSQPATGAVARALPGFKLGKKKVFIPAHVITLLHKPHNSPNSAMFQVPLTFSKFDLRDYLWNLYGLEATKVRSIVKISPPERSRRAPATKYMTIEMEKPFVWPAAPEDKEPWNNKLYQARERNQDAQWKQMIDRNKGKLYSSKEDAKTSERKDLRKQAEALLRGEKVWQNDNKVDEKPL</sequence>
<keyword evidence="7" id="KW-1185">Reference proteome</keyword>
<dbReference type="Proteomes" id="UP000813385">
    <property type="component" value="Unassembled WGS sequence"/>
</dbReference>
<comment type="caution">
    <text evidence="6">The sequence shown here is derived from an EMBL/GenBank/DDBJ whole genome shotgun (WGS) entry which is preliminary data.</text>
</comment>
<dbReference type="PANTHER" id="PTHR12059">
    <property type="entry name" value="RIBOSOMAL PROTEIN L23-RELATED"/>
    <property type="match status" value="1"/>
</dbReference>
<evidence type="ECO:0000256" key="5">
    <source>
        <dbReference type="SAM" id="MobiDB-lite"/>
    </source>
</evidence>
<dbReference type="AlphaFoldDB" id="A0A8K0T8B6"/>
<evidence type="ECO:0000313" key="6">
    <source>
        <dbReference type="EMBL" id="KAH7353788.1"/>
    </source>
</evidence>